<comment type="caution">
    <text evidence="2">The sequence shown here is derived from an EMBL/GenBank/DDBJ whole genome shotgun (WGS) entry which is preliminary data.</text>
</comment>
<evidence type="ECO:0008006" key="4">
    <source>
        <dbReference type="Google" id="ProtNLM"/>
    </source>
</evidence>
<dbReference type="Pfam" id="PF11991">
    <property type="entry name" value="Trp_DMAT"/>
    <property type="match status" value="1"/>
</dbReference>
<dbReference type="InterPro" id="IPR017795">
    <property type="entry name" value="ABBA_NscD-like"/>
</dbReference>
<reference evidence="2 3" key="1">
    <citation type="journal article" date="2019" name="Int. J. Syst. Evol. Microbiol.">
        <title>The Global Catalogue of Microorganisms (GCM) 10K type strain sequencing project: providing services to taxonomists for standard genome sequencing and annotation.</title>
        <authorList>
            <consortium name="The Broad Institute Genomics Platform"/>
            <consortium name="The Broad Institute Genome Sequencing Center for Infectious Disease"/>
            <person name="Wu L."/>
            <person name="Ma J."/>
        </authorList>
    </citation>
    <scope>NUCLEOTIDE SEQUENCE [LARGE SCALE GENOMIC DNA]</scope>
    <source>
        <strain evidence="2 3">JCM 6242</strain>
    </source>
</reference>
<dbReference type="EMBL" id="BAAAVI010000159">
    <property type="protein sequence ID" value="GAA2915834.1"/>
    <property type="molecule type" value="Genomic_DNA"/>
</dbReference>
<dbReference type="Proteomes" id="UP001500831">
    <property type="component" value="Unassembled WGS sequence"/>
</dbReference>
<keyword evidence="1" id="KW-0808">Transferase</keyword>
<keyword evidence="3" id="KW-1185">Reference proteome</keyword>
<accession>A0ABN3WHP5</accession>
<dbReference type="SFLD" id="SFLDG01162">
    <property type="entry name" value="I"/>
    <property type="match status" value="1"/>
</dbReference>
<name>A0ABN3WHP5_9ACTN</name>
<sequence length="380" mass="41466">MTVTNVFPQIPDDDNQTRSLPFTERRFGEVAAADMRALCAALELPDACHRTVDELVAALFGPWGGRPFGLTPPTRTDITDDGSPFEYSVVVGTDRPQVRLLLEPQSPTQPTTPASNWGAGWATLRSLRQRGLVDLSAAEAVGDLFEPLSGHAGFGLWLGAVIRPGTRPLIKAYFDPGAAGADNSRALVAEAMKRLGYTSGWAWLRRHALDRPDTPIPFISLDLTAADVSRVKVYTPAVVDDAASLEALLAPLPGYTPGTARRFCDDLLGPQTVFDRRRPLVCWEMTARLRAHPTQATLHLPVRCYTDHDQSVLRRVRRTFPACDAVALERAVRAIARRPLTTGSGLIAWVSRKLTAGPPQLTAYLSVEGYRHTRAESAEA</sequence>
<proteinExistence type="predicted"/>
<dbReference type="SFLD" id="SFLDS00036">
    <property type="entry name" value="Aromatic_Prenyltransferase"/>
    <property type="match status" value="1"/>
</dbReference>
<evidence type="ECO:0000313" key="2">
    <source>
        <dbReference type="EMBL" id="GAA2915834.1"/>
    </source>
</evidence>
<evidence type="ECO:0000256" key="1">
    <source>
        <dbReference type="ARBA" id="ARBA00022679"/>
    </source>
</evidence>
<gene>
    <name evidence="2" type="ORF">GCM10010517_81840</name>
</gene>
<organism evidence="2 3">
    <name type="scientific">Streptosporangium fragile</name>
    <dbReference type="NCBI Taxonomy" id="46186"/>
    <lineage>
        <taxon>Bacteria</taxon>
        <taxon>Bacillati</taxon>
        <taxon>Actinomycetota</taxon>
        <taxon>Actinomycetes</taxon>
        <taxon>Streptosporangiales</taxon>
        <taxon>Streptosporangiaceae</taxon>
        <taxon>Streptosporangium</taxon>
    </lineage>
</organism>
<evidence type="ECO:0000313" key="3">
    <source>
        <dbReference type="Proteomes" id="UP001500831"/>
    </source>
</evidence>
<dbReference type="InterPro" id="IPR033964">
    <property type="entry name" value="ABBA"/>
</dbReference>
<protein>
    <recommendedName>
        <fullName evidence="4">Prenyltransferase</fullName>
    </recommendedName>
</protein>